<name>A0A5C6RI98_9BACT</name>
<gene>
    <name evidence="4" type="ORF">FRY97_20895</name>
</gene>
<dbReference type="SUPFAM" id="SSF52172">
    <property type="entry name" value="CheY-like"/>
    <property type="match status" value="1"/>
</dbReference>
<dbReference type="AlphaFoldDB" id="A0A5C6RI98"/>
<dbReference type="InterPro" id="IPR001789">
    <property type="entry name" value="Sig_transdc_resp-reg_receiver"/>
</dbReference>
<dbReference type="SMART" id="SM00448">
    <property type="entry name" value="REC"/>
    <property type="match status" value="1"/>
</dbReference>
<feature type="modified residue" description="4-aspartylphosphate" evidence="2">
    <location>
        <position position="57"/>
    </location>
</feature>
<evidence type="ECO:0000256" key="2">
    <source>
        <dbReference type="PROSITE-ProRule" id="PRU00169"/>
    </source>
</evidence>
<dbReference type="EMBL" id="VOOR01000083">
    <property type="protein sequence ID" value="TXB60074.1"/>
    <property type="molecule type" value="Genomic_DNA"/>
</dbReference>
<feature type="domain" description="Response regulatory" evidence="3">
    <location>
        <begin position="6"/>
        <end position="122"/>
    </location>
</feature>
<organism evidence="4 5">
    <name type="scientific">Phaeodactylibacter luteus</name>
    <dbReference type="NCBI Taxonomy" id="1564516"/>
    <lineage>
        <taxon>Bacteria</taxon>
        <taxon>Pseudomonadati</taxon>
        <taxon>Bacteroidota</taxon>
        <taxon>Saprospiria</taxon>
        <taxon>Saprospirales</taxon>
        <taxon>Haliscomenobacteraceae</taxon>
        <taxon>Phaeodactylibacter</taxon>
    </lineage>
</organism>
<keyword evidence="5" id="KW-1185">Reference proteome</keyword>
<dbReference type="Proteomes" id="UP000321580">
    <property type="component" value="Unassembled WGS sequence"/>
</dbReference>
<proteinExistence type="predicted"/>
<dbReference type="InterPro" id="IPR050595">
    <property type="entry name" value="Bact_response_regulator"/>
</dbReference>
<dbReference type="InterPro" id="IPR011006">
    <property type="entry name" value="CheY-like_superfamily"/>
</dbReference>
<dbReference type="OrthoDB" id="1524091at2"/>
<dbReference type="GO" id="GO:0000160">
    <property type="term" value="P:phosphorelay signal transduction system"/>
    <property type="evidence" value="ECO:0007669"/>
    <property type="project" value="InterPro"/>
</dbReference>
<dbReference type="PANTHER" id="PTHR44591:SF3">
    <property type="entry name" value="RESPONSE REGULATORY DOMAIN-CONTAINING PROTEIN"/>
    <property type="match status" value="1"/>
</dbReference>
<dbReference type="PROSITE" id="PS50110">
    <property type="entry name" value="RESPONSE_REGULATORY"/>
    <property type="match status" value="1"/>
</dbReference>
<accession>A0A5C6RI98</accession>
<comment type="caution">
    <text evidence="4">The sequence shown here is derived from an EMBL/GenBank/DDBJ whole genome shotgun (WGS) entry which is preliminary data.</text>
</comment>
<reference evidence="4 5" key="1">
    <citation type="submission" date="2019-08" db="EMBL/GenBank/DDBJ databases">
        <title>Genome of Phaeodactylibacter luteus.</title>
        <authorList>
            <person name="Bowman J.P."/>
        </authorList>
    </citation>
    <scope>NUCLEOTIDE SEQUENCE [LARGE SCALE GENOMIC DNA]</scope>
    <source>
        <strain evidence="4 5">KCTC 42180</strain>
    </source>
</reference>
<dbReference type="PANTHER" id="PTHR44591">
    <property type="entry name" value="STRESS RESPONSE REGULATOR PROTEIN 1"/>
    <property type="match status" value="1"/>
</dbReference>
<evidence type="ECO:0000256" key="1">
    <source>
        <dbReference type="ARBA" id="ARBA00022553"/>
    </source>
</evidence>
<dbReference type="RefSeq" id="WP_147169570.1">
    <property type="nucleotide sequence ID" value="NZ_VOOR01000083.1"/>
</dbReference>
<keyword evidence="1 2" id="KW-0597">Phosphoprotein</keyword>
<sequence>MKTLQKVVLVDDDNIFLMTARFSIHRVYPQADVQSFNDAEEALAYVLSNSPDLLLLDLNMPVIDGWSFLEAVRNGGSTANFPIYIVSSSIDPADVQRAESHPCVKGFVEKPLNAQKVELICN</sequence>
<evidence type="ECO:0000259" key="3">
    <source>
        <dbReference type="PROSITE" id="PS50110"/>
    </source>
</evidence>
<evidence type="ECO:0000313" key="4">
    <source>
        <dbReference type="EMBL" id="TXB60074.1"/>
    </source>
</evidence>
<protein>
    <submittedName>
        <fullName evidence="4">Response regulator</fullName>
    </submittedName>
</protein>
<dbReference type="Gene3D" id="3.40.50.2300">
    <property type="match status" value="1"/>
</dbReference>
<dbReference type="Pfam" id="PF00072">
    <property type="entry name" value="Response_reg"/>
    <property type="match status" value="1"/>
</dbReference>
<evidence type="ECO:0000313" key="5">
    <source>
        <dbReference type="Proteomes" id="UP000321580"/>
    </source>
</evidence>